<evidence type="ECO:0000256" key="1">
    <source>
        <dbReference type="ARBA" id="ARBA00004651"/>
    </source>
</evidence>
<evidence type="ECO:0000256" key="2">
    <source>
        <dbReference type="ARBA" id="ARBA00022475"/>
    </source>
</evidence>
<feature type="transmembrane region" description="Helical" evidence="6">
    <location>
        <begin position="305"/>
        <end position="327"/>
    </location>
</feature>
<name>A0A653A5X1_9BACT</name>
<proteinExistence type="predicted"/>
<evidence type="ECO:0000256" key="3">
    <source>
        <dbReference type="ARBA" id="ARBA00022692"/>
    </source>
</evidence>
<comment type="subcellular location">
    <subcellularLocation>
        <location evidence="1">Cell membrane</location>
        <topology evidence="1">Multi-pass membrane protein</topology>
    </subcellularLocation>
</comment>
<keyword evidence="4 6" id="KW-1133">Transmembrane helix</keyword>
<feature type="transmembrane region" description="Helical" evidence="6">
    <location>
        <begin position="209"/>
        <end position="238"/>
    </location>
</feature>
<keyword evidence="5 6" id="KW-0472">Membrane</keyword>
<keyword evidence="3 6" id="KW-0812">Transmembrane</keyword>
<feature type="transmembrane region" description="Helical" evidence="6">
    <location>
        <begin position="390"/>
        <end position="411"/>
    </location>
</feature>
<feature type="transmembrane region" description="Helical" evidence="6">
    <location>
        <begin position="168"/>
        <end position="189"/>
    </location>
</feature>
<dbReference type="InterPro" id="IPR048122">
    <property type="entry name" value="WZX-like"/>
</dbReference>
<evidence type="ECO:0000256" key="4">
    <source>
        <dbReference type="ARBA" id="ARBA00022989"/>
    </source>
</evidence>
<dbReference type="NCBIfam" id="NF041503">
    <property type="entry name" value="WZX_like"/>
    <property type="match status" value="1"/>
</dbReference>
<dbReference type="EMBL" id="UPXZ01000005">
    <property type="protein sequence ID" value="VBB43431.1"/>
    <property type="molecule type" value="Genomic_DNA"/>
</dbReference>
<sequence>MFFWRLIITLYRERIFNVSFFMQNHTEIKIGRKDVIWNYFATFLQIGLGVLLYPVILRKLPSETVGIWSIFVSISSLVSLLDFGFDPSFTRNITYIFSGVNRLEKIGISADYQHGNINYDLLGSTIRAMRWFYFRIAILAFLLLISVGSIYIYHILEKKYTGDVSQIGIAWLIFCLVNVYNIYTLYYDSLVMGCGKVKESRQIIVVSQFFYLIISIVLLFLGFGLISIVSAQAVSVILRRFLSYRLFFTPQLKEKLSKANTENYKEIIKIISPNSIKLGLTSIGAFLVSQSSVIIGSLYLTLSQIASYGITMQIVGIVISLSSVYFSSYVPKISNLRVQNNLFQIKKIYIKCLWILIFTFLFCGIFIILFGDWALILLKSKTLLLNRSMIAVIMLIALLEKNHAVAGGFLLTKNEVPFFKASLISGTATVIILFLLIEVFQLGIWGMILAPGIAQIMYQNWKWPLVLMKELKTPDTINSINL</sequence>
<accession>A0A653A5X1</accession>
<dbReference type="InterPro" id="IPR050833">
    <property type="entry name" value="Poly_Biosynth_Transport"/>
</dbReference>
<evidence type="ECO:0000313" key="7">
    <source>
        <dbReference type="EMBL" id="VBB43431.1"/>
    </source>
</evidence>
<feature type="transmembrane region" description="Helical" evidence="6">
    <location>
        <begin position="65"/>
        <end position="85"/>
    </location>
</feature>
<feature type="transmembrane region" description="Helical" evidence="6">
    <location>
        <begin position="418"/>
        <end position="437"/>
    </location>
</feature>
<dbReference type="AlphaFoldDB" id="A0A653A5X1"/>
<dbReference type="GO" id="GO:0005886">
    <property type="term" value="C:plasma membrane"/>
    <property type="evidence" value="ECO:0007669"/>
    <property type="project" value="UniProtKB-SubCell"/>
</dbReference>
<dbReference type="PANTHER" id="PTHR30250:SF26">
    <property type="entry name" value="PSMA PROTEIN"/>
    <property type="match status" value="1"/>
</dbReference>
<feature type="transmembrane region" description="Helical" evidence="6">
    <location>
        <begin position="132"/>
        <end position="156"/>
    </location>
</feature>
<keyword evidence="2" id="KW-1003">Cell membrane</keyword>
<organism evidence="7">
    <name type="scientific">uncultured Paludibacter sp</name>
    <dbReference type="NCBI Taxonomy" id="497635"/>
    <lineage>
        <taxon>Bacteria</taxon>
        <taxon>Pseudomonadati</taxon>
        <taxon>Bacteroidota</taxon>
        <taxon>Bacteroidia</taxon>
        <taxon>Bacteroidales</taxon>
        <taxon>Paludibacteraceae</taxon>
        <taxon>Paludibacter</taxon>
        <taxon>environmental samples</taxon>
    </lineage>
</organism>
<feature type="transmembrane region" description="Helical" evidence="6">
    <location>
        <begin position="348"/>
        <end position="370"/>
    </location>
</feature>
<dbReference type="PANTHER" id="PTHR30250">
    <property type="entry name" value="PST FAMILY PREDICTED COLANIC ACID TRANSPORTER"/>
    <property type="match status" value="1"/>
</dbReference>
<evidence type="ECO:0000256" key="5">
    <source>
        <dbReference type="ARBA" id="ARBA00023136"/>
    </source>
</evidence>
<reference evidence="7" key="1">
    <citation type="submission" date="2018-07" db="EMBL/GenBank/DDBJ databases">
        <authorList>
            <consortium name="Genoscope - CEA"/>
            <person name="William W."/>
        </authorList>
    </citation>
    <scope>NUCLEOTIDE SEQUENCE</scope>
    <source>
        <strain evidence="7">IK1</strain>
    </source>
</reference>
<protein>
    <submittedName>
        <fullName evidence="7">Putative membrane protein</fullName>
    </submittedName>
</protein>
<gene>
    <name evidence="7" type="ORF">TRIP_D130002</name>
</gene>
<feature type="transmembrane region" description="Helical" evidence="6">
    <location>
        <begin position="36"/>
        <end position="53"/>
    </location>
</feature>
<evidence type="ECO:0000256" key="6">
    <source>
        <dbReference type="SAM" id="Phobius"/>
    </source>
</evidence>